<proteinExistence type="predicted"/>
<accession>A0A9D2ERU6</accession>
<reference evidence="2" key="1">
    <citation type="journal article" date="2021" name="PeerJ">
        <title>Extensive microbial diversity within the chicken gut microbiome revealed by metagenomics and culture.</title>
        <authorList>
            <person name="Gilroy R."/>
            <person name="Ravi A."/>
            <person name="Getino M."/>
            <person name="Pursley I."/>
            <person name="Horton D.L."/>
            <person name="Alikhan N.F."/>
            <person name="Baker D."/>
            <person name="Gharbi K."/>
            <person name="Hall N."/>
            <person name="Watson M."/>
            <person name="Adriaenssens E.M."/>
            <person name="Foster-Nyarko E."/>
            <person name="Jarju S."/>
            <person name="Secka A."/>
            <person name="Antonio M."/>
            <person name="Oren A."/>
            <person name="Chaudhuri R.R."/>
            <person name="La Ragione R."/>
            <person name="Hildebrand F."/>
            <person name="Pallen M.J."/>
        </authorList>
    </citation>
    <scope>NUCLEOTIDE SEQUENCE</scope>
    <source>
        <strain evidence="2">ChiSxjej1B13-11774</strain>
    </source>
</reference>
<dbReference type="InterPro" id="IPR001387">
    <property type="entry name" value="Cro/C1-type_HTH"/>
</dbReference>
<dbReference type="AlphaFoldDB" id="A0A9D2ERU6"/>
<organism evidence="2 3">
    <name type="scientific">Candidatus Gemmiger excrementigallinarum</name>
    <dbReference type="NCBI Taxonomy" id="2838609"/>
    <lineage>
        <taxon>Bacteria</taxon>
        <taxon>Bacillati</taxon>
        <taxon>Bacillota</taxon>
        <taxon>Clostridia</taxon>
        <taxon>Eubacteriales</taxon>
        <taxon>Gemmiger</taxon>
    </lineage>
</organism>
<evidence type="ECO:0000259" key="1">
    <source>
        <dbReference type="PROSITE" id="PS50943"/>
    </source>
</evidence>
<reference evidence="2" key="2">
    <citation type="submission" date="2021-04" db="EMBL/GenBank/DDBJ databases">
        <authorList>
            <person name="Gilroy R."/>
        </authorList>
    </citation>
    <scope>NUCLEOTIDE SEQUENCE</scope>
    <source>
        <strain evidence="2">ChiSxjej1B13-11774</strain>
    </source>
</reference>
<feature type="domain" description="HTH cro/C1-type" evidence="1">
    <location>
        <begin position="17"/>
        <end position="76"/>
    </location>
</feature>
<sequence length="81" mass="9175">MKIYRPNDRCNIVGEQVRLLRKKAGLSQEELAAKIQLAGLDMSQKAVSRIETGSRVVPDYELLYLCRALHVPLDVLLPEIQ</sequence>
<dbReference type="PROSITE" id="PS50943">
    <property type="entry name" value="HTH_CROC1"/>
    <property type="match status" value="1"/>
</dbReference>
<gene>
    <name evidence="2" type="ORF">H9811_07160</name>
</gene>
<dbReference type="Pfam" id="PF13560">
    <property type="entry name" value="HTH_31"/>
    <property type="match status" value="1"/>
</dbReference>
<dbReference type="InterPro" id="IPR010982">
    <property type="entry name" value="Lambda_DNA-bd_dom_sf"/>
</dbReference>
<dbReference type="SUPFAM" id="SSF47413">
    <property type="entry name" value="lambda repressor-like DNA-binding domains"/>
    <property type="match status" value="1"/>
</dbReference>
<evidence type="ECO:0000313" key="2">
    <source>
        <dbReference type="EMBL" id="HIZ42325.1"/>
    </source>
</evidence>
<dbReference type="Proteomes" id="UP000824048">
    <property type="component" value="Unassembled WGS sequence"/>
</dbReference>
<dbReference type="SMART" id="SM00530">
    <property type="entry name" value="HTH_XRE"/>
    <property type="match status" value="1"/>
</dbReference>
<evidence type="ECO:0000313" key="3">
    <source>
        <dbReference type="Proteomes" id="UP000824048"/>
    </source>
</evidence>
<protein>
    <submittedName>
        <fullName evidence="2">Helix-turn-helix domain-containing protein</fullName>
    </submittedName>
</protein>
<dbReference type="CDD" id="cd00093">
    <property type="entry name" value="HTH_XRE"/>
    <property type="match status" value="1"/>
</dbReference>
<dbReference type="EMBL" id="DXBP01000047">
    <property type="protein sequence ID" value="HIZ42325.1"/>
    <property type="molecule type" value="Genomic_DNA"/>
</dbReference>
<comment type="caution">
    <text evidence="2">The sequence shown here is derived from an EMBL/GenBank/DDBJ whole genome shotgun (WGS) entry which is preliminary data.</text>
</comment>
<name>A0A9D2ERU6_9FIRM</name>
<dbReference type="GO" id="GO:0003677">
    <property type="term" value="F:DNA binding"/>
    <property type="evidence" value="ECO:0007669"/>
    <property type="project" value="InterPro"/>
</dbReference>
<dbReference type="Gene3D" id="1.10.260.40">
    <property type="entry name" value="lambda repressor-like DNA-binding domains"/>
    <property type="match status" value="1"/>
</dbReference>